<name>A0ABS1JL50_9BURK</name>
<organism evidence="2 3">
    <name type="scientific">Ramlibacter alkalitolerans</name>
    <dbReference type="NCBI Taxonomy" id="2039631"/>
    <lineage>
        <taxon>Bacteria</taxon>
        <taxon>Pseudomonadati</taxon>
        <taxon>Pseudomonadota</taxon>
        <taxon>Betaproteobacteria</taxon>
        <taxon>Burkholderiales</taxon>
        <taxon>Comamonadaceae</taxon>
        <taxon>Ramlibacter</taxon>
    </lineage>
</organism>
<gene>
    <name evidence="2" type="ORF">JI746_07565</name>
</gene>
<dbReference type="Pfam" id="PF06240">
    <property type="entry name" value="COXG"/>
    <property type="match status" value="1"/>
</dbReference>
<feature type="region of interest" description="Disordered" evidence="1">
    <location>
        <begin position="157"/>
        <end position="180"/>
    </location>
</feature>
<accession>A0ABS1JL50</accession>
<dbReference type="PANTHER" id="PTHR38588:SF1">
    <property type="entry name" value="BLL0334 PROTEIN"/>
    <property type="match status" value="1"/>
</dbReference>
<evidence type="ECO:0000313" key="2">
    <source>
        <dbReference type="EMBL" id="MBL0424960.1"/>
    </source>
</evidence>
<dbReference type="RefSeq" id="WP_201688212.1">
    <property type="nucleotide sequence ID" value="NZ_JAEQND010000004.1"/>
</dbReference>
<evidence type="ECO:0000256" key="1">
    <source>
        <dbReference type="SAM" id="MobiDB-lite"/>
    </source>
</evidence>
<feature type="compositionally biased region" description="Low complexity" evidence="1">
    <location>
        <begin position="157"/>
        <end position="170"/>
    </location>
</feature>
<keyword evidence="3" id="KW-1185">Reference proteome</keyword>
<dbReference type="Proteomes" id="UP000622707">
    <property type="component" value="Unassembled WGS sequence"/>
</dbReference>
<dbReference type="CDD" id="cd07823">
    <property type="entry name" value="SRPBCC_5"/>
    <property type="match status" value="1"/>
</dbReference>
<sequence length="207" mass="21663">MKVQLEKSFALGGPAAAAWTLLQDLEAVAACMPGARITERVDDRHVKGTVTVKLGPASLAFRGEVEVKDVDAAARSLFLVGRGTDTTGTSGAAMDLRAHIEEAGTTACRLVGAAEVSVSGKAATFGGRLMSAVADQVLQQFAANFAEKLRSLPVQAPDEPAARPAEAAPAEPAPNPPPAAKRELNGLALLWAMFRAWLHDLFPARRA</sequence>
<dbReference type="InterPro" id="IPR023393">
    <property type="entry name" value="START-like_dom_sf"/>
</dbReference>
<dbReference type="SUPFAM" id="SSF55961">
    <property type="entry name" value="Bet v1-like"/>
    <property type="match status" value="1"/>
</dbReference>
<dbReference type="EMBL" id="JAEQND010000004">
    <property type="protein sequence ID" value="MBL0424960.1"/>
    <property type="molecule type" value="Genomic_DNA"/>
</dbReference>
<proteinExistence type="predicted"/>
<reference evidence="2 3" key="1">
    <citation type="journal article" date="2017" name="Int. J. Syst. Evol. Microbiol.">
        <title>Ramlibacter alkalitolerans sp. nov., alkali-tolerant bacterium isolated from soil of ginseng.</title>
        <authorList>
            <person name="Lee D.H."/>
            <person name="Cha C.J."/>
        </authorList>
    </citation>
    <scope>NUCLEOTIDE SEQUENCE [LARGE SCALE GENOMIC DNA]</scope>
    <source>
        <strain evidence="2 3">KACC 19305</strain>
    </source>
</reference>
<protein>
    <submittedName>
        <fullName evidence="2">SRPBCC family protein</fullName>
    </submittedName>
</protein>
<dbReference type="InterPro" id="IPR010419">
    <property type="entry name" value="CO_DH_gsu"/>
</dbReference>
<evidence type="ECO:0000313" key="3">
    <source>
        <dbReference type="Proteomes" id="UP000622707"/>
    </source>
</evidence>
<comment type="caution">
    <text evidence="2">The sequence shown here is derived from an EMBL/GenBank/DDBJ whole genome shotgun (WGS) entry which is preliminary data.</text>
</comment>
<dbReference type="PANTHER" id="PTHR38588">
    <property type="entry name" value="BLL0334 PROTEIN"/>
    <property type="match status" value="1"/>
</dbReference>
<dbReference type="Gene3D" id="3.30.530.20">
    <property type="match status" value="1"/>
</dbReference>